<dbReference type="EMBL" id="CP055898">
    <property type="protein sequence ID" value="QKX55366.1"/>
    <property type="molecule type" value="Genomic_DNA"/>
</dbReference>
<organism evidence="1 2">
    <name type="scientific">Talaromyces rugulosus</name>
    <name type="common">Penicillium rugulosum</name>
    <dbReference type="NCBI Taxonomy" id="121627"/>
    <lineage>
        <taxon>Eukaryota</taxon>
        <taxon>Fungi</taxon>
        <taxon>Dikarya</taxon>
        <taxon>Ascomycota</taxon>
        <taxon>Pezizomycotina</taxon>
        <taxon>Eurotiomycetes</taxon>
        <taxon>Eurotiomycetidae</taxon>
        <taxon>Eurotiales</taxon>
        <taxon>Trichocomaceae</taxon>
        <taxon>Talaromyces</taxon>
        <taxon>Talaromyces sect. Islandici</taxon>
    </lineage>
</organism>
<dbReference type="KEGG" id="trg:TRUGW13939_02458"/>
<evidence type="ECO:0000313" key="1">
    <source>
        <dbReference type="EMBL" id="QKX55366.1"/>
    </source>
</evidence>
<protein>
    <submittedName>
        <fullName evidence="1">Uncharacterized protein</fullName>
    </submittedName>
</protein>
<keyword evidence="2" id="KW-1185">Reference proteome</keyword>
<accession>A0A7H8QNF4</accession>
<reference evidence="2" key="1">
    <citation type="submission" date="2020-06" db="EMBL/GenBank/DDBJ databases">
        <title>A chromosome-scale genome assembly of Talaromyces rugulosus W13939.</title>
        <authorList>
            <person name="Wang B."/>
            <person name="Guo L."/>
            <person name="Ye K."/>
            <person name="Wang L."/>
        </authorList>
    </citation>
    <scope>NUCLEOTIDE SEQUENCE [LARGE SCALE GENOMIC DNA]</scope>
    <source>
        <strain evidence="2">W13939</strain>
    </source>
</reference>
<evidence type="ECO:0000313" key="2">
    <source>
        <dbReference type="Proteomes" id="UP000509510"/>
    </source>
</evidence>
<dbReference type="RefSeq" id="XP_035341545.1">
    <property type="nucleotide sequence ID" value="XM_035485652.1"/>
</dbReference>
<gene>
    <name evidence="1" type="ORF">TRUGW13939_02458</name>
</gene>
<dbReference type="Proteomes" id="UP000509510">
    <property type="component" value="Chromosome I"/>
</dbReference>
<proteinExistence type="predicted"/>
<dbReference type="GeneID" id="55989967"/>
<name>A0A7H8QNF4_TALRU</name>
<sequence>MRNPLSTDPVDAPPLHRPVVLNNVPADHPELLNFIKYKEGEPFLAVHDSQLVELRRPRDVMSFSVDLANAGYQPALNATNFQISVKDSLEQLAYRWKFLSQPKI</sequence>
<dbReference type="AlphaFoldDB" id="A0A7H8QNF4"/>